<keyword evidence="2" id="KW-0472">Membrane</keyword>
<dbReference type="InterPro" id="IPR025331">
    <property type="entry name" value="TNT"/>
</dbReference>
<dbReference type="Gene3D" id="2.60.200.60">
    <property type="match status" value="1"/>
</dbReference>
<dbReference type="GO" id="GO:0050135">
    <property type="term" value="F:NADP+ nucleosidase activity"/>
    <property type="evidence" value="ECO:0007669"/>
    <property type="project" value="InterPro"/>
</dbReference>
<keyword evidence="5" id="KW-1185">Reference proteome</keyword>
<dbReference type="Proteomes" id="UP000005324">
    <property type="component" value="Unassembled WGS sequence"/>
</dbReference>
<reference evidence="4 5" key="1">
    <citation type="submission" date="2010-04" db="EMBL/GenBank/DDBJ databases">
        <authorList>
            <person name="Qin X."/>
            <person name="Bachman B."/>
            <person name="Battles P."/>
            <person name="Bell A."/>
            <person name="Bess C."/>
            <person name="Bickham C."/>
            <person name="Chaboub L."/>
            <person name="Chen D."/>
            <person name="Coyle M."/>
            <person name="Deiros D.R."/>
            <person name="Dinh H."/>
            <person name="Forbes L."/>
            <person name="Fowler G."/>
            <person name="Francisco L."/>
            <person name="Fu Q."/>
            <person name="Gubbala S."/>
            <person name="Hale W."/>
            <person name="Han Y."/>
            <person name="Hemphill L."/>
            <person name="Highlander S.K."/>
            <person name="Hirani K."/>
            <person name="Hogues M."/>
            <person name="Jackson L."/>
            <person name="Jakkamsetti A."/>
            <person name="Javaid M."/>
            <person name="Jiang H."/>
            <person name="Korchina V."/>
            <person name="Kovar C."/>
            <person name="Lara F."/>
            <person name="Lee S."/>
            <person name="Mata R."/>
            <person name="Mathew T."/>
            <person name="Moen C."/>
            <person name="Morales K."/>
            <person name="Munidasa M."/>
            <person name="Nazareth L."/>
            <person name="Ngo R."/>
            <person name="Nguyen L."/>
            <person name="Okwuonu G."/>
            <person name="Ongeri F."/>
            <person name="Patil S."/>
            <person name="Petrosino J."/>
            <person name="Pham C."/>
            <person name="Pham P."/>
            <person name="Pu L.-L."/>
            <person name="Puazo M."/>
            <person name="Raj R."/>
            <person name="Reid J."/>
            <person name="Rouhana J."/>
            <person name="Saada N."/>
            <person name="Shang Y."/>
            <person name="Simmons D."/>
            <person name="Thornton R."/>
            <person name="Warren J."/>
            <person name="Weissenberger G."/>
            <person name="Zhang J."/>
            <person name="Zhang L."/>
            <person name="Zhou C."/>
            <person name="Zhu D."/>
            <person name="Muzny D."/>
            <person name="Worley K."/>
            <person name="Gibbs R."/>
        </authorList>
    </citation>
    <scope>NUCLEOTIDE SEQUENCE [LARGE SCALE GENOMIC DNA]</scope>
    <source>
        <strain evidence="4 5">ATCC 49957</strain>
    </source>
</reference>
<feature type="domain" description="TNT" evidence="3">
    <location>
        <begin position="334"/>
        <end position="425"/>
    </location>
</feature>
<evidence type="ECO:0000256" key="1">
    <source>
        <dbReference type="SAM" id="MobiDB-lite"/>
    </source>
</evidence>
<name>D5RJR9_9PROT</name>
<comment type="caution">
    <text evidence="4">The sequence shown here is derived from an EMBL/GenBank/DDBJ whole genome shotgun (WGS) entry which is preliminary data.</text>
</comment>
<proteinExistence type="predicted"/>
<dbReference type="PANTHER" id="PTHR42059:SF1">
    <property type="entry name" value="TNT DOMAIN-CONTAINING PROTEIN"/>
    <property type="match status" value="1"/>
</dbReference>
<evidence type="ECO:0000313" key="4">
    <source>
        <dbReference type="EMBL" id="EFH12446.1"/>
    </source>
</evidence>
<dbReference type="AlphaFoldDB" id="D5RJR9"/>
<accession>D5RJR9</accession>
<feature type="compositionally biased region" description="Basic and acidic residues" evidence="1">
    <location>
        <begin position="417"/>
        <end position="429"/>
    </location>
</feature>
<protein>
    <recommendedName>
        <fullName evidence="3">TNT domain-containing protein</fullName>
    </recommendedName>
</protein>
<dbReference type="HOGENOM" id="CLU_639166_0_0_5"/>
<feature type="transmembrane region" description="Helical" evidence="2">
    <location>
        <begin position="20"/>
        <end position="53"/>
    </location>
</feature>
<keyword evidence="2" id="KW-1133">Transmembrane helix</keyword>
<feature type="region of interest" description="Disordered" evidence="1">
    <location>
        <begin position="402"/>
        <end position="429"/>
    </location>
</feature>
<sequence>MADGLPAARVGDPFGHSAAMTGVLVGLAVGALVGVAIVATGGLGAIAIGAAIATTGGAGLAGQAIGQTIEGPVTGALMIGSPTVLVNARPATMTVLANGMCAQDSGPPRLVATGAATVLVHGQPMARVSELMDCSATIREGSPNVLVGGPSVEIIKPEPEVPTWLSNTMMAMAIGGTLIATGGIAAGYGLGAAVGSLVGGVGGGYLGGKAGGMAAAAMGFGATGQAVGEVVGGVFGGALGGGFGFRGGQAAGNRIWTNPTTRTGVMLRQGTSGGNPAAVAAVNRMPPDFRSEYAAARAANWKKPNGDTWWPPNDGAVGKPVRTTIDPTTSGPPTTVDRFGGEHGSFLGKPGDSFSARALPGEPSGPPNVYKIDKPTHVEQAEIAPWFDQPGGGTQYKLVHPTNATTADGKPVPYSVKDAKRDGYMSDGP</sequence>
<dbReference type="CDD" id="cd14742">
    <property type="entry name" value="PAAR_RHS"/>
    <property type="match status" value="1"/>
</dbReference>
<dbReference type="Pfam" id="PF05488">
    <property type="entry name" value="PAAR_motif"/>
    <property type="match status" value="1"/>
</dbReference>
<evidence type="ECO:0000259" key="3">
    <source>
        <dbReference type="Pfam" id="PF14021"/>
    </source>
</evidence>
<organism evidence="4 5">
    <name type="scientific">Pseudoroseomonas cervicalis ATCC 49957</name>
    <dbReference type="NCBI Taxonomy" id="525371"/>
    <lineage>
        <taxon>Bacteria</taxon>
        <taxon>Pseudomonadati</taxon>
        <taxon>Pseudomonadota</taxon>
        <taxon>Alphaproteobacteria</taxon>
        <taxon>Acetobacterales</taxon>
        <taxon>Roseomonadaceae</taxon>
        <taxon>Roseomonas</taxon>
    </lineage>
</organism>
<gene>
    <name evidence="4" type="ORF">HMPREF0731_1329</name>
</gene>
<dbReference type="OrthoDB" id="7218381at2"/>
<dbReference type="InterPro" id="IPR008727">
    <property type="entry name" value="PAAR_motif"/>
</dbReference>
<dbReference type="Pfam" id="PF14021">
    <property type="entry name" value="TNT"/>
    <property type="match status" value="1"/>
</dbReference>
<keyword evidence="2" id="KW-0812">Transmembrane</keyword>
<dbReference type="InterPro" id="IPR053024">
    <property type="entry name" value="Fungal_surface_NADase"/>
</dbReference>
<evidence type="ECO:0000256" key="2">
    <source>
        <dbReference type="SAM" id="Phobius"/>
    </source>
</evidence>
<dbReference type="EMBL" id="ADVL01000218">
    <property type="protein sequence ID" value="EFH12446.1"/>
    <property type="molecule type" value="Genomic_DNA"/>
</dbReference>
<evidence type="ECO:0000313" key="5">
    <source>
        <dbReference type="Proteomes" id="UP000005324"/>
    </source>
</evidence>
<dbReference type="PANTHER" id="PTHR42059">
    <property type="entry name" value="TNT DOMAIN-CONTAINING PROTEIN"/>
    <property type="match status" value="1"/>
</dbReference>
<dbReference type="RefSeq" id="WP_007005178.1">
    <property type="nucleotide sequence ID" value="NZ_GG770781.1"/>
</dbReference>